<evidence type="ECO:0000256" key="1">
    <source>
        <dbReference type="ARBA" id="ARBA00022679"/>
    </source>
</evidence>
<dbReference type="EMBL" id="JACHOB010000005">
    <property type="protein sequence ID" value="MBB4659896.1"/>
    <property type="molecule type" value="Genomic_DNA"/>
</dbReference>
<name>A0A840I4K6_9PROT</name>
<evidence type="ECO:0000256" key="4">
    <source>
        <dbReference type="RuleBase" id="RU366026"/>
    </source>
</evidence>
<evidence type="ECO:0000256" key="3">
    <source>
        <dbReference type="ARBA" id="ARBA00022840"/>
    </source>
</evidence>
<accession>A0A840I4K6</accession>
<keyword evidence="7" id="KW-1185">Reference proteome</keyword>
<dbReference type="InterPro" id="IPR036451">
    <property type="entry name" value="CblAdoTrfase-like_sf"/>
</dbReference>
<reference evidence="6 7" key="1">
    <citation type="submission" date="2020-08" db="EMBL/GenBank/DDBJ databases">
        <title>Genomic Encyclopedia of Type Strains, Phase IV (KMG-IV): sequencing the most valuable type-strain genomes for metagenomic binning, comparative biology and taxonomic classification.</title>
        <authorList>
            <person name="Goeker M."/>
        </authorList>
    </citation>
    <scope>NUCLEOTIDE SEQUENCE [LARGE SCALE GENOMIC DNA]</scope>
    <source>
        <strain evidence="6 7">DSM 102850</strain>
    </source>
</reference>
<comment type="caution">
    <text evidence="6">The sequence shown here is derived from an EMBL/GenBank/DDBJ whole genome shotgun (WGS) entry which is preliminary data.</text>
</comment>
<evidence type="ECO:0000313" key="7">
    <source>
        <dbReference type="Proteomes" id="UP000563524"/>
    </source>
</evidence>
<keyword evidence="1 4" id="KW-0808">Transferase</keyword>
<dbReference type="SUPFAM" id="SSF89028">
    <property type="entry name" value="Cobalamin adenosyltransferase-like"/>
    <property type="match status" value="1"/>
</dbReference>
<protein>
    <recommendedName>
        <fullName evidence="4">Corrinoid adenosyltransferase</fullName>
        <ecNumber evidence="4">2.5.1.17</ecNumber>
    </recommendedName>
    <alternativeName>
        <fullName evidence="4">Cob(II)alamin adenosyltransferase</fullName>
    </alternativeName>
    <alternativeName>
        <fullName evidence="4">Cob(II)yrinic acid a,c-diamide adenosyltransferase</fullName>
    </alternativeName>
    <alternativeName>
        <fullName evidence="4">Cobinamide/cobalamin adenosyltransferase</fullName>
    </alternativeName>
</protein>
<dbReference type="PANTHER" id="PTHR12213">
    <property type="entry name" value="CORRINOID ADENOSYLTRANSFERASE"/>
    <property type="match status" value="1"/>
</dbReference>
<dbReference type="InterPro" id="IPR029499">
    <property type="entry name" value="PduO-typ"/>
</dbReference>
<evidence type="ECO:0000256" key="2">
    <source>
        <dbReference type="ARBA" id="ARBA00022741"/>
    </source>
</evidence>
<comment type="similarity">
    <text evidence="4">Belongs to the Cob(I)alamin adenosyltransferase family.</text>
</comment>
<dbReference type="UniPathway" id="UPA00148">
    <property type="reaction ID" value="UER00233"/>
</dbReference>
<dbReference type="GO" id="GO:0005524">
    <property type="term" value="F:ATP binding"/>
    <property type="evidence" value="ECO:0007669"/>
    <property type="project" value="UniProtKB-UniRule"/>
</dbReference>
<dbReference type="NCBIfam" id="TIGR00636">
    <property type="entry name" value="PduO_Nterm"/>
    <property type="match status" value="1"/>
</dbReference>
<keyword evidence="4" id="KW-0169">Cobalamin biosynthesis</keyword>
<keyword evidence="2 4" id="KW-0547">Nucleotide-binding</keyword>
<sequence length="192" mass="20209">MVLLNKIYTRTGDAGETGLVTGDRLSKTHPRIEAIGAVDELNAALGVALSAVKDEDLRGVLLAIQNDLFDLGADLATPKTLRGELRLAEARVARLEEAIDGLTEALPPLESFVLPSGPGGAGALHLARAIARRAERMVWAVGALPGDEGHLSAPVPRYLNRLSDYLFVAARKASRDAGGEVLWVPGGGSDDE</sequence>
<gene>
    <name evidence="6" type="ORF">GGQ59_002437</name>
</gene>
<organism evidence="6 7">
    <name type="scientific">Parvularcula dongshanensis</name>
    <dbReference type="NCBI Taxonomy" id="1173995"/>
    <lineage>
        <taxon>Bacteria</taxon>
        <taxon>Pseudomonadati</taxon>
        <taxon>Pseudomonadota</taxon>
        <taxon>Alphaproteobacteria</taxon>
        <taxon>Parvularculales</taxon>
        <taxon>Parvularculaceae</taxon>
        <taxon>Parvularcula</taxon>
    </lineage>
</organism>
<dbReference type="GO" id="GO:0009236">
    <property type="term" value="P:cobalamin biosynthetic process"/>
    <property type="evidence" value="ECO:0007669"/>
    <property type="project" value="UniProtKB-UniRule"/>
</dbReference>
<comment type="catalytic activity">
    <reaction evidence="4">
        <text>2 cob(II)alamin + reduced [electron-transfer flavoprotein] + 2 ATP = 2 adenosylcob(III)alamin + 2 triphosphate + oxidized [electron-transfer flavoprotein] + 3 H(+)</text>
        <dbReference type="Rhea" id="RHEA:28671"/>
        <dbReference type="Rhea" id="RHEA-COMP:10685"/>
        <dbReference type="Rhea" id="RHEA-COMP:10686"/>
        <dbReference type="ChEBI" id="CHEBI:15378"/>
        <dbReference type="ChEBI" id="CHEBI:16304"/>
        <dbReference type="ChEBI" id="CHEBI:18036"/>
        <dbReference type="ChEBI" id="CHEBI:18408"/>
        <dbReference type="ChEBI" id="CHEBI:30616"/>
        <dbReference type="ChEBI" id="CHEBI:57692"/>
        <dbReference type="ChEBI" id="CHEBI:58307"/>
        <dbReference type="EC" id="2.5.1.17"/>
    </reaction>
</comment>
<evidence type="ECO:0000313" key="6">
    <source>
        <dbReference type="EMBL" id="MBB4659896.1"/>
    </source>
</evidence>
<dbReference type="AlphaFoldDB" id="A0A840I4K6"/>
<dbReference type="EC" id="2.5.1.17" evidence="4"/>
<dbReference type="PANTHER" id="PTHR12213:SF0">
    <property type="entry name" value="CORRINOID ADENOSYLTRANSFERASE MMAB"/>
    <property type="match status" value="1"/>
</dbReference>
<proteinExistence type="inferred from homology"/>
<keyword evidence="3 4" id="KW-0067">ATP-binding</keyword>
<dbReference type="GO" id="GO:0008817">
    <property type="term" value="F:corrinoid adenosyltransferase activity"/>
    <property type="evidence" value="ECO:0007669"/>
    <property type="project" value="UniProtKB-UniRule"/>
</dbReference>
<dbReference type="Gene3D" id="1.20.1200.10">
    <property type="entry name" value="Cobalamin adenosyltransferase-like"/>
    <property type="match status" value="1"/>
</dbReference>
<dbReference type="RefSeq" id="WP_183818942.1">
    <property type="nucleotide sequence ID" value="NZ_JACHOB010000005.1"/>
</dbReference>
<evidence type="ECO:0000259" key="5">
    <source>
        <dbReference type="Pfam" id="PF01923"/>
    </source>
</evidence>
<feature type="domain" description="Cobalamin adenosyltransferase-like" evidence="5">
    <location>
        <begin position="7"/>
        <end position="173"/>
    </location>
</feature>
<comment type="pathway">
    <text evidence="4">Cofactor biosynthesis; adenosylcobalamin biosynthesis; adenosylcobalamin from cob(II)yrinate a,c-diamide: step 2/7.</text>
</comment>
<dbReference type="InterPro" id="IPR016030">
    <property type="entry name" value="CblAdoTrfase-like"/>
</dbReference>
<dbReference type="Pfam" id="PF01923">
    <property type="entry name" value="Cob_adeno_trans"/>
    <property type="match status" value="1"/>
</dbReference>
<dbReference type="Proteomes" id="UP000563524">
    <property type="component" value="Unassembled WGS sequence"/>
</dbReference>
<comment type="catalytic activity">
    <reaction evidence="4">
        <text>2 cob(II)yrinate a,c diamide + reduced [electron-transfer flavoprotein] + 2 ATP = 2 adenosylcob(III)yrinate a,c-diamide + 2 triphosphate + oxidized [electron-transfer flavoprotein] + 3 H(+)</text>
        <dbReference type="Rhea" id="RHEA:11528"/>
        <dbReference type="Rhea" id="RHEA-COMP:10685"/>
        <dbReference type="Rhea" id="RHEA-COMP:10686"/>
        <dbReference type="ChEBI" id="CHEBI:15378"/>
        <dbReference type="ChEBI" id="CHEBI:18036"/>
        <dbReference type="ChEBI" id="CHEBI:30616"/>
        <dbReference type="ChEBI" id="CHEBI:57692"/>
        <dbReference type="ChEBI" id="CHEBI:58307"/>
        <dbReference type="ChEBI" id="CHEBI:58503"/>
        <dbReference type="ChEBI" id="CHEBI:58537"/>
        <dbReference type="EC" id="2.5.1.17"/>
    </reaction>
</comment>